<keyword evidence="2" id="KW-1185">Reference proteome</keyword>
<evidence type="ECO:0000313" key="1">
    <source>
        <dbReference type="EMBL" id="BCK58221.1"/>
    </source>
</evidence>
<gene>
    <name evidence="1" type="ORF">NWFMUON74_59930</name>
</gene>
<dbReference type="KEGG" id="nwl:NWFMUON74_59930"/>
<dbReference type="EMBL" id="AP023396">
    <property type="protein sequence ID" value="BCK58221.1"/>
    <property type="molecule type" value="Genomic_DNA"/>
</dbReference>
<dbReference type="InterPro" id="IPR011008">
    <property type="entry name" value="Dimeric_a/b-barrel"/>
</dbReference>
<protein>
    <submittedName>
        <fullName evidence="1">Uncharacterized protein</fullName>
    </submittedName>
</protein>
<proteinExistence type="predicted"/>
<evidence type="ECO:0000313" key="2">
    <source>
        <dbReference type="Proteomes" id="UP000516173"/>
    </source>
</evidence>
<sequence>MTATVVAADYPGVAVTKLMYALWGADLDKTLHAPTLHERLAAVGADTVQLNICDDDVAAAQLRISTYPEPIAAIVGVWTDAPEPPITAALAETADRLDGWTVEERIPLPAPPTENGSRSAALANIALLRVPEQLTREQWLRYWHDTHTAVAIETQATFGYVQNIVTAALTPGPRVDGLVEELFPPEAMTDQHAFWGSGGDDAELERRVTRMLASVKAFGADRDIDVVPTSRYVYGLR</sequence>
<name>A0A7G1KTG0_9NOCA</name>
<dbReference type="Proteomes" id="UP000516173">
    <property type="component" value="Chromosome"/>
</dbReference>
<reference evidence="1 2" key="1">
    <citation type="submission" date="2020-08" db="EMBL/GenBank/DDBJ databases">
        <title>Genome Sequencing of Nocardia wallacei strain FMUON74 and assembly.</title>
        <authorList>
            <person name="Toyokawa M."/>
            <person name="Uesaka K."/>
        </authorList>
    </citation>
    <scope>NUCLEOTIDE SEQUENCE [LARGE SCALE GENOMIC DNA]</scope>
    <source>
        <strain evidence="1 2">FMUON74</strain>
    </source>
</reference>
<dbReference type="SUPFAM" id="SSF54909">
    <property type="entry name" value="Dimeric alpha+beta barrel"/>
    <property type="match status" value="1"/>
</dbReference>
<dbReference type="AlphaFoldDB" id="A0A7G1KTG0"/>
<accession>A0A7G1KTG0</accession>
<organism evidence="1 2">
    <name type="scientific">Nocardia wallacei</name>
    <dbReference type="NCBI Taxonomy" id="480035"/>
    <lineage>
        <taxon>Bacteria</taxon>
        <taxon>Bacillati</taxon>
        <taxon>Actinomycetota</taxon>
        <taxon>Actinomycetes</taxon>
        <taxon>Mycobacteriales</taxon>
        <taxon>Nocardiaceae</taxon>
        <taxon>Nocardia</taxon>
    </lineage>
</organism>